<evidence type="ECO:0000313" key="3">
    <source>
        <dbReference type="Proteomes" id="UP000007753"/>
    </source>
</evidence>
<dbReference type="PANTHER" id="PTHR34309:SF1">
    <property type="entry name" value="PROTEIN GLCG"/>
    <property type="match status" value="1"/>
</dbReference>
<dbReference type="SUPFAM" id="SSF143744">
    <property type="entry name" value="GlcG-like"/>
    <property type="match status" value="3"/>
</dbReference>
<evidence type="ECO:0000313" key="2">
    <source>
        <dbReference type="EMBL" id="BAI98660.1"/>
    </source>
</evidence>
<dbReference type="RefSeq" id="WP_013053876.1">
    <property type="nucleotide sequence ID" value="NC_014013.1"/>
</dbReference>
<dbReference type="InterPro" id="IPR052517">
    <property type="entry name" value="GlcG_carb_metab_protein"/>
</dbReference>
<accession>D4Z841</accession>
<dbReference type="EMBL" id="AP010804">
    <property type="protein sequence ID" value="BAI98660.1"/>
    <property type="molecule type" value="Genomic_DNA"/>
</dbReference>
<reference evidence="2 3" key="1">
    <citation type="journal article" date="2010" name="J. Bacteriol.">
        <title>Complete genome sequence of the representative gamma-hexachlorocyclohexane-degrading bacterium Sphingobium japonicum UT26.</title>
        <authorList>
            <person name="Nagata Y."/>
            <person name="Ohtsubo Y."/>
            <person name="Endo R."/>
            <person name="Ichikawa N."/>
            <person name="Ankai A."/>
            <person name="Oguchi A."/>
            <person name="Fukui S."/>
            <person name="Fujita N."/>
            <person name="Tsuda M."/>
        </authorList>
    </citation>
    <scope>NUCLEOTIDE SEQUENCE [LARGE SCALE GENOMIC DNA]</scope>
    <source>
        <strain evidence="3">DSM 16413 / CCM 7287 / MTCC 6362 / UT26 / NBRC 101211 / UT26S</strain>
    </source>
</reference>
<dbReference type="GeneID" id="29275301"/>
<organism evidence="2 3">
    <name type="scientific">Sphingobium indicum (strain DSM 16413 / CCM 7287 / MTCC 6362 / UT26 / NBRC 101211 / UT26S)</name>
    <name type="common">Sphingobium japonicum</name>
    <dbReference type="NCBI Taxonomy" id="452662"/>
    <lineage>
        <taxon>Bacteria</taxon>
        <taxon>Pseudomonadati</taxon>
        <taxon>Pseudomonadota</taxon>
        <taxon>Alphaproteobacteria</taxon>
        <taxon>Sphingomonadales</taxon>
        <taxon>Sphingomonadaceae</taxon>
        <taxon>Sphingobium</taxon>
    </lineage>
</organism>
<dbReference type="Proteomes" id="UP000007753">
    <property type="component" value="Chromosome 2"/>
</dbReference>
<name>D4Z841_SPHIU</name>
<dbReference type="Pfam" id="PF03928">
    <property type="entry name" value="HbpS-like"/>
    <property type="match status" value="3"/>
</dbReference>
<proteinExistence type="predicted"/>
<dbReference type="eggNOG" id="COG3193">
    <property type="taxonomic scope" value="Bacteria"/>
</dbReference>
<dbReference type="InterPro" id="IPR038084">
    <property type="entry name" value="PduO/GlcC-like_sf"/>
</dbReference>
<protein>
    <recommendedName>
        <fullName evidence="4">Heme-binding protein</fullName>
    </recommendedName>
</protein>
<dbReference type="PROSITE" id="PS51257">
    <property type="entry name" value="PROKAR_LIPOPROTEIN"/>
    <property type="match status" value="1"/>
</dbReference>
<sequence length="659" mass="66790">MKGRHHRLGALATIAALILSSCGGGGGGGGGGGSTPTPGPTTPTPTSLYAAPAQEALTVADVESVVAHAVAEARARNLPSVIAVTDRVGNVLAVFRMTGARASATTSAAPNGDNIDAQNLTVPAEAGAIAKAITGAYLSSGGNAFSTRTASMIVQQHFPPAPTTAGLESGPLFGVQFSQLPCSDLAARFLSSGAMAMIGPKRSPLGLAADPGGFPLYKNGVVVGGVGVMADGVYGSDANILDDDNDPEEYIALAGTLGFEAPEGVRANRITVDGTSLRYSDAAYSGLMAAGAVSFAAINGSAGSLVAVRGYYGDPAPTILAGVAYGTEASGVRRARTAEFSKSDAFVLSDGLGNDRFPIRAGTDAGDVAQPLTAAEATAILEEAFTVMGRARAQIRQPLDSRAQVTISLVDTRGQALGIVRSPDAPIFGTDVSLQKARTAAFFSNSHAASDLLASSSADVAAFVGKARTFLNDPAALTGRYAFTDRANGNLSRPYFPDGEVGRPNGPFSRPIAQFNPFSTGLQSALVVGDLAAHLAYVTGASASDTPQRCSAVPTVSGQNRVQNGIQIFPGSVPIYRGNVLVGAIGVSGDGIDQDDMIGFLGLNNAGARVGGFGNAPAAIRSDQIVVDLGNANVRLRYVQCPIAPFLDSSTNDACPVGL</sequence>
<evidence type="ECO:0000256" key="1">
    <source>
        <dbReference type="SAM" id="MobiDB-lite"/>
    </source>
</evidence>
<dbReference type="HOGENOM" id="CLU_414412_0_0_5"/>
<feature type="region of interest" description="Disordered" evidence="1">
    <location>
        <begin position="26"/>
        <end position="45"/>
    </location>
</feature>
<dbReference type="PANTHER" id="PTHR34309">
    <property type="entry name" value="SLR1406 PROTEIN"/>
    <property type="match status" value="1"/>
</dbReference>
<dbReference type="STRING" id="452662.SJA_C2-02970"/>
<keyword evidence="3" id="KW-1185">Reference proteome</keyword>
<evidence type="ECO:0008006" key="4">
    <source>
        <dbReference type="Google" id="ProtNLM"/>
    </source>
</evidence>
<dbReference type="Gene3D" id="3.30.450.150">
    <property type="entry name" value="Haem-degrading domain"/>
    <property type="match status" value="2"/>
</dbReference>
<gene>
    <name evidence="2" type="ordered locus">SJA_C2-02970</name>
</gene>
<dbReference type="InterPro" id="IPR005624">
    <property type="entry name" value="PduO/GlcC-like"/>
</dbReference>
<dbReference type="KEGG" id="sjp:SJA_C2-02970"/>
<dbReference type="AlphaFoldDB" id="D4Z841"/>